<organism evidence="1 2">
    <name type="scientific">Symbiodinium microadriaticum</name>
    <name type="common">Dinoflagellate</name>
    <name type="synonym">Zooxanthella microadriatica</name>
    <dbReference type="NCBI Taxonomy" id="2951"/>
    <lineage>
        <taxon>Eukaryota</taxon>
        <taxon>Sar</taxon>
        <taxon>Alveolata</taxon>
        <taxon>Dinophyceae</taxon>
        <taxon>Suessiales</taxon>
        <taxon>Symbiodiniaceae</taxon>
        <taxon>Symbiodinium</taxon>
    </lineage>
</organism>
<dbReference type="AlphaFoldDB" id="A0A1Q9EJW2"/>
<evidence type="ECO:0000313" key="1">
    <source>
        <dbReference type="EMBL" id="OLQ07733.1"/>
    </source>
</evidence>
<dbReference type="EMBL" id="LSRX01000132">
    <property type="protein sequence ID" value="OLQ07733.1"/>
    <property type="molecule type" value="Genomic_DNA"/>
</dbReference>
<reference evidence="1 2" key="1">
    <citation type="submission" date="2016-02" db="EMBL/GenBank/DDBJ databases">
        <title>Genome analysis of coral dinoflagellate symbionts highlights evolutionary adaptations to a symbiotic lifestyle.</title>
        <authorList>
            <person name="Aranda M."/>
            <person name="Li Y."/>
            <person name="Liew Y.J."/>
            <person name="Baumgarten S."/>
            <person name="Simakov O."/>
            <person name="Wilson M."/>
            <person name="Piel J."/>
            <person name="Ashoor H."/>
            <person name="Bougouffa S."/>
            <person name="Bajic V.B."/>
            <person name="Ryu T."/>
            <person name="Ravasi T."/>
            <person name="Bayer T."/>
            <person name="Micklem G."/>
            <person name="Kim H."/>
            <person name="Bhak J."/>
            <person name="Lajeunesse T.C."/>
            <person name="Voolstra C.R."/>
        </authorList>
    </citation>
    <scope>NUCLEOTIDE SEQUENCE [LARGE SCALE GENOMIC DNA]</scope>
    <source>
        <strain evidence="1 2">CCMP2467</strain>
    </source>
</reference>
<accession>A0A1Q9EJW2</accession>
<name>A0A1Q9EJW2_SYMMI</name>
<proteinExistence type="predicted"/>
<protein>
    <submittedName>
        <fullName evidence="1">Uncharacterized protein</fullName>
    </submittedName>
</protein>
<dbReference type="OrthoDB" id="547680at2759"/>
<evidence type="ECO:0000313" key="2">
    <source>
        <dbReference type="Proteomes" id="UP000186817"/>
    </source>
</evidence>
<keyword evidence="2" id="KW-1185">Reference proteome</keyword>
<sequence>MDASKSKATRPYYKGKGCNLHLASDGRAQASVPDPLMEMVAKVLLRYFSDKKYGRRTFPASEIKAQLVSSTGDERQEACDRSREASKAFDHDSQFAVCAPGSSVKMLLDLGRPIVLTVYTIISTAGGSRQFDPKAWRLWGSSDGSIAPETTMLLSSPQEVSVPSSNSKKT</sequence>
<gene>
    <name evidence="1" type="ORF">AK812_SmicGene8805</name>
</gene>
<dbReference type="Proteomes" id="UP000186817">
    <property type="component" value="Unassembled WGS sequence"/>
</dbReference>
<comment type="caution">
    <text evidence="1">The sequence shown here is derived from an EMBL/GenBank/DDBJ whole genome shotgun (WGS) entry which is preliminary data.</text>
</comment>